<dbReference type="PANTHER" id="PTHR46708:SF11">
    <property type="entry name" value="RECEPTOR-TYPE TYROSINE-PROTEIN PHOSPHATASE ETA-LIKE"/>
    <property type="match status" value="1"/>
</dbReference>
<reference evidence="3 4" key="1">
    <citation type="submission" date="2024-09" db="EMBL/GenBank/DDBJ databases">
        <title>A chromosome-level genome assembly of Gray's grenadier anchovy, Coilia grayii.</title>
        <authorList>
            <person name="Fu Z."/>
        </authorList>
    </citation>
    <scope>NUCLEOTIDE SEQUENCE [LARGE SCALE GENOMIC DNA]</scope>
    <source>
        <strain evidence="3">G4</strain>
        <tissue evidence="3">Muscle</tissue>
    </source>
</reference>
<sequence>MPGRMTHFPHSFLISYHSEGTEPQTISTDTCSAVLTALTPDTEYTVSVSTILQRGGKSQPATTTIHTDPPAPGPLQFSSVSSESVSLCWGRPAELRGPQRFKVSYTEMLTAKVCSFVVSGLNVCVQDLMPGEEYEFGVSTVGDSGRESCTVTATTCTGVPVPEELTVEMRRSSVAVAWKKPAGLDEVSYLLTLCSDGQCEQTISTKSLTFSFSNLQFDTEYTVSVCSVLANGRQSKPMSRVVIMLGCM</sequence>
<dbReference type="PROSITE" id="PS50853">
    <property type="entry name" value="FN3"/>
    <property type="match status" value="2"/>
</dbReference>
<dbReference type="InterPro" id="IPR036116">
    <property type="entry name" value="FN3_sf"/>
</dbReference>
<dbReference type="InterPro" id="IPR003961">
    <property type="entry name" value="FN3_dom"/>
</dbReference>
<accession>A0ABD1IWB1</accession>
<gene>
    <name evidence="3" type="ORF">ACEWY4_025002</name>
</gene>
<dbReference type="EMBL" id="JBHFQA010000022">
    <property type="protein sequence ID" value="KAL2079258.1"/>
    <property type="molecule type" value="Genomic_DNA"/>
</dbReference>
<dbReference type="AlphaFoldDB" id="A0ABD1IWB1"/>
<organism evidence="3 4">
    <name type="scientific">Coilia grayii</name>
    <name type="common">Gray's grenadier anchovy</name>
    <dbReference type="NCBI Taxonomy" id="363190"/>
    <lineage>
        <taxon>Eukaryota</taxon>
        <taxon>Metazoa</taxon>
        <taxon>Chordata</taxon>
        <taxon>Craniata</taxon>
        <taxon>Vertebrata</taxon>
        <taxon>Euteleostomi</taxon>
        <taxon>Actinopterygii</taxon>
        <taxon>Neopterygii</taxon>
        <taxon>Teleostei</taxon>
        <taxon>Clupei</taxon>
        <taxon>Clupeiformes</taxon>
        <taxon>Clupeoidei</taxon>
        <taxon>Engraulidae</taxon>
        <taxon>Coilinae</taxon>
        <taxon>Coilia</taxon>
    </lineage>
</organism>
<name>A0ABD1IWB1_9TELE</name>
<dbReference type="SMART" id="SM00060">
    <property type="entry name" value="FN3"/>
    <property type="match status" value="2"/>
</dbReference>
<evidence type="ECO:0000256" key="1">
    <source>
        <dbReference type="ARBA" id="ARBA00022737"/>
    </source>
</evidence>
<dbReference type="PANTHER" id="PTHR46708">
    <property type="entry name" value="TENASCIN"/>
    <property type="match status" value="1"/>
</dbReference>
<dbReference type="Pfam" id="PF00041">
    <property type="entry name" value="fn3"/>
    <property type="match status" value="3"/>
</dbReference>
<evidence type="ECO:0000259" key="2">
    <source>
        <dbReference type="PROSITE" id="PS50853"/>
    </source>
</evidence>
<dbReference type="CDD" id="cd00063">
    <property type="entry name" value="FN3"/>
    <property type="match status" value="3"/>
</dbReference>
<proteinExistence type="predicted"/>
<evidence type="ECO:0000313" key="4">
    <source>
        <dbReference type="Proteomes" id="UP001591681"/>
    </source>
</evidence>
<feature type="domain" description="Fibronectin type-III" evidence="2">
    <location>
        <begin position="1"/>
        <end position="70"/>
    </location>
</feature>
<keyword evidence="4" id="KW-1185">Reference proteome</keyword>
<evidence type="ECO:0000313" key="3">
    <source>
        <dbReference type="EMBL" id="KAL2079258.1"/>
    </source>
</evidence>
<dbReference type="Proteomes" id="UP001591681">
    <property type="component" value="Unassembled WGS sequence"/>
</dbReference>
<dbReference type="Gene3D" id="2.60.40.10">
    <property type="entry name" value="Immunoglobulins"/>
    <property type="match status" value="3"/>
</dbReference>
<feature type="domain" description="Fibronectin type-III" evidence="2">
    <location>
        <begin position="71"/>
        <end position="162"/>
    </location>
</feature>
<dbReference type="SUPFAM" id="SSF49265">
    <property type="entry name" value="Fibronectin type III"/>
    <property type="match status" value="2"/>
</dbReference>
<dbReference type="InterPro" id="IPR013783">
    <property type="entry name" value="Ig-like_fold"/>
</dbReference>
<dbReference type="InterPro" id="IPR050991">
    <property type="entry name" value="ECM_Regulatory_Proteins"/>
</dbReference>
<comment type="caution">
    <text evidence="3">The sequence shown here is derived from an EMBL/GenBank/DDBJ whole genome shotgun (WGS) entry which is preliminary data.</text>
</comment>
<keyword evidence="1" id="KW-0677">Repeat</keyword>
<protein>
    <recommendedName>
        <fullName evidence="2">Fibronectin type-III domain-containing protein</fullName>
    </recommendedName>
</protein>